<dbReference type="Proteomes" id="UP000326729">
    <property type="component" value="Unassembled WGS sequence"/>
</dbReference>
<evidence type="ECO:0000313" key="3">
    <source>
        <dbReference type="Proteomes" id="UP000326729"/>
    </source>
</evidence>
<sequence length="255" mass="28742">MNGCNPPASYIAPTNKKKDLLLADTECTTANPSGEIDNSQVTDSKDQSVRNKDQSIHINIGNLPQFERSTTQEAQTLASITKTGIKVETDTDWPAVGATFIVGITIAWLATTTQRSQIRSNVANFRHDWQNSLRSKIAEFLGKLSLLHSKLETDPEFLSKSESDELYSEIVILQTSIELMLDRKKELSNELTRRMEELVRALKYPKGNEDLNELVNQIAGKASQVLEQAWQDIRADLGLKKEKRSFRLFSFLNRS</sequence>
<protein>
    <submittedName>
        <fullName evidence="2">Uncharacterized protein</fullName>
    </submittedName>
</protein>
<feature type="region of interest" description="Disordered" evidence="1">
    <location>
        <begin position="31"/>
        <end position="51"/>
    </location>
</feature>
<dbReference type="AlphaFoldDB" id="A0A5E6UK38"/>
<feature type="compositionally biased region" description="Polar residues" evidence="1">
    <location>
        <begin position="31"/>
        <end position="42"/>
    </location>
</feature>
<evidence type="ECO:0000313" key="2">
    <source>
        <dbReference type="EMBL" id="VVN00449.1"/>
    </source>
</evidence>
<evidence type="ECO:0000256" key="1">
    <source>
        <dbReference type="SAM" id="MobiDB-lite"/>
    </source>
</evidence>
<dbReference type="RefSeq" id="WP_150717072.1">
    <property type="nucleotide sequence ID" value="NZ_CABVGY010000018.1"/>
</dbReference>
<dbReference type="EMBL" id="CABVGY010000018">
    <property type="protein sequence ID" value="VVN00449.1"/>
    <property type="molecule type" value="Genomic_DNA"/>
</dbReference>
<name>A0A5E6UK38_PSEFL</name>
<accession>A0A5E6UK38</accession>
<proteinExistence type="predicted"/>
<gene>
    <name evidence="2" type="ORF">PS659_03329</name>
</gene>
<organism evidence="2 3">
    <name type="scientific">Pseudomonas fluorescens</name>
    <dbReference type="NCBI Taxonomy" id="294"/>
    <lineage>
        <taxon>Bacteria</taxon>
        <taxon>Pseudomonadati</taxon>
        <taxon>Pseudomonadota</taxon>
        <taxon>Gammaproteobacteria</taxon>
        <taxon>Pseudomonadales</taxon>
        <taxon>Pseudomonadaceae</taxon>
        <taxon>Pseudomonas</taxon>
    </lineage>
</organism>
<reference evidence="2 3" key="1">
    <citation type="submission" date="2019-09" db="EMBL/GenBank/DDBJ databases">
        <authorList>
            <person name="Chandra G."/>
            <person name="Truman W A."/>
        </authorList>
    </citation>
    <scope>NUCLEOTIDE SEQUENCE [LARGE SCALE GENOMIC DNA]</scope>
    <source>
        <strain evidence="2">PS659</strain>
    </source>
</reference>